<feature type="transmembrane region" description="Helical" evidence="4">
    <location>
        <begin position="369"/>
        <end position="390"/>
    </location>
</feature>
<sequence>MVPAQPRTRSAILLLAVALANAGGVIAYLPLFSLLLPMRVEVLDEAAKIDLLTATAIVGGIVASGANVFFGWLSDLSAARGGGRRRWVMGGLAALALSYVVLVLARTPAQLVLAVAFAQAAINAVLAPLFAIVAEEVPARRKGLAGGLLALGNPVAAAFSVVLLAASGLVEMARFALVPAAALVLILPLLALRPERQALAPEFAVPWDRRDIVIASISRLLVQLSCATLTLYLLYYFKTLVPAGSDAAGLVGTVLTISYIIPLPVALALGRWSDLSGRRKPFLCGAALVGTVGLLGMAGADNAWQGAAAFCVYATGTAVFLSLHVTFAMQLLPRPDRRGRDLGLVNLTNTAPAIVGTLIVWQLAAPQDFTPVLLAFAAIKGIGAIVILAVRERPRMPAR</sequence>
<dbReference type="InterPro" id="IPR036259">
    <property type="entry name" value="MFS_trans_sf"/>
</dbReference>
<feature type="transmembrane region" description="Helical" evidence="4">
    <location>
        <begin position="172"/>
        <end position="192"/>
    </location>
</feature>
<dbReference type="Proteomes" id="UP000444401">
    <property type="component" value="Unassembled WGS sequence"/>
</dbReference>
<feature type="transmembrane region" description="Helical" evidence="4">
    <location>
        <begin position="247"/>
        <end position="270"/>
    </location>
</feature>
<feature type="transmembrane region" description="Helical" evidence="4">
    <location>
        <begin position="12"/>
        <end position="31"/>
    </location>
</feature>
<dbReference type="SUPFAM" id="SSF103473">
    <property type="entry name" value="MFS general substrate transporter"/>
    <property type="match status" value="1"/>
</dbReference>
<feature type="domain" description="Major facilitator superfamily (MFS) profile" evidence="5">
    <location>
        <begin position="211"/>
        <end position="399"/>
    </location>
</feature>
<proteinExistence type="predicted"/>
<dbReference type="InterPro" id="IPR020846">
    <property type="entry name" value="MFS_dom"/>
</dbReference>
<feature type="transmembrane region" description="Helical" evidence="4">
    <location>
        <begin position="86"/>
        <end position="105"/>
    </location>
</feature>
<name>A0ABW9UYI0_9SPHN</name>
<feature type="transmembrane region" description="Helical" evidence="4">
    <location>
        <begin position="306"/>
        <end position="332"/>
    </location>
</feature>
<evidence type="ECO:0000256" key="4">
    <source>
        <dbReference type="SAM" id="Phobius"/>
    </source>
</evidence>
<evidence type="ECO:0000256" key="1">
    <source>
        <dbReference type="ARBA" id="ARBA00022692"/>
    </source>
</evidence>
<dbReference type="Pfam" id="PF07690">
    <property type="entry name" value="MFS_1"/>
    <property type="match status" value="1"/>
</dbReference>
<feature type="domain" description="Major facilitator superfamily (MFS) profile" evidence="5">
    <location>
        <begin position="1"/>
        <end position="197"/>
    </location>
</feature>
<protein>
    <submittedName>
        <fullName evidence="6">MFS transporter</fullName>
    </submittedName>
</protein>
<feature type="transmembrane region" description="Helical" evidence="4">
    <location>
        <begin position="144"/>
        <end position="166"/>
    </location>
</feature>
<keyword evidence="1 4" id="KW-0812">Transmembrane</keyword>
<keyword evidence="3 4" id="KW-0472">Membrane</keyword>
<reference evidence="6 7" key="1">
    <citation type="submission" date="2019-12" db="EMBL/GenBank/DDBJ databases">
        <title>Genomic-based taxomic classification of the family Erythrobacteraceae.</title>
        <authorList>
            <person name="Xu L."/>
        </authorList>
    </citation>
    <scope>NUCLEOTIDE SEQUENCE [LARGE SCALE GENOMIC DNA]</scope>
    <source>
        <strain evidence="6 7">H32</strain>
    </source>
</reference>
<evidence type="ECO:0000256" key="2">
    <source>
        <dbReference type="ARBA" id="ARBA00022989"/>
    </source>
</evidence>
<feature type="transmembrane region" description="Helical" evidence="4">
    <location>
        <begin position="282"/>
        <end position="300"/>
    </location>
</feature>
<feature type="transmembrane region" description="Helical" evidence="4">
    <location>
        <begin position="212"/>
        <end position="235"/>
    </location>
</feature>
<dbReference type="RefSeq" id="WP_160734220.1">
    <property type="nucleotide sequence ID" value="NZ_WTYO01000005.1"/>
</dbReference>
<organism evidence="6 7">
    <name type="scientific">Pelagerythrobacter marinus</name>
    <dbReference type="NCBI Taxonomy" id="538382"/>
    <lineage>
        <taxon>Bacteria</taxon>
        <taxon>Pseudomonadati</taxon>
        <taxon>Pseudomonadota</taxon>
        <taxon>Alphaproteobacteria</taxon>
        <taxon>Sphingomonadales</taxon>
        <taxon>Erythrobacteraceae</taxon>
        <taxon>Pelagerythrobacter</taxon>
    </lineage>
</organism>
<evidence type="ECO:0000256" key="3">
    <source>
        <dbReference type="ARBA" id="ARBA00023136"/>
    </source>
</evidence>
<keyword evidence="2 4" id="KW-1133">Transmembrane helix</keyword>
<evidence type="ECO:0000259" key="5">
    <source>
        <dbReference type="PROSITE" id="PS50850"/>
    </source>
</evidence>
<feature type="transmembrane region" description="Helical" evidence="4">
    <location>
        <begin position="111"/>
        <end position="132"/>
    </location>
</feature>
<dbReference type="Gene3D" id="1.20.1250.20">
    <property type="entry name" value="MFS general substrate transporter like domains"/>
    <property type="match status" value="2"/>
</dbReference>
<evidence type="ECO:0000313" key="7">
    <source>
        <dbReference type="Proteomes" id="UP000444401"/>
    </source>
</evidence>
<accession>A0ABW9UYI0</accession>
<dbReference type="InterPro" id="IPR011701">
    <property type="entry name" value="MFS"/>
</dbReference>
<feature type="transmembrane region" description="Helical" evidence="4">
    <location>
        <begin position="51"/>
        <end position="74"/>
    </location>
</feature>
<dbReference type="PANTHER" id="PTHR23528">
    <property type="match status" value="1"/>
</dbReference>
<keyword evidence="7" id="KW-1185">Reference proteome</keyword>
<dbReference type="PANTHER" id="PTHR23528:SF1">
    <property type="entry name" value="MAJOR FACILITATOR SUPERFAMILY (MFS) PROFILE DOMAIN-CONTAINING PROTEIN"/>
    <property type="match status" value="1"/>
</dbReference>
<evidence type="ECO:0000313" key="6">
    <source>
        <dbReference type="EMBL" id="MXO69513.1"/>
    </source>
</evidence>
<gene>
    <name evidence="6" type="ORF">GRI72_11850</name>
</gene>
<dbReference type="EMBL" id="WTYO01000005">
    <property type="protein sequence ID" value="MXO69513.1"/>
    <property type="molecule type" value="Genomic_DNA"/>
</dbReference>
<feature type="transmembrane region" description="Helical" evidence="4">
    <location>
        <begin position="344"/>
        <end position="363"/>
    </location>
</feature>
<comment type="caution">
    <text evidence="6">The sequence shown here is derived from an EMBL/GenBank/DDBJ whole genome shotgun (WGS) entry which is preliminary data.</text>
</comment>
<dbReference type="PROSITE" id="PS50850">
    <property type="entry name" value="MFS"/>
    <property type="match status" value="2"/>
</dbReference>